<feature type="transmembrane region" description="Helical" evidence="8">
    <location>
        <begin position="480"/>
        <end position="501"/>
    </location>
</feature>
<proteinExistence type="inferred from homology"/>
<evidence type="ECO:0000256" key="2">
    <source>
        <dbReference type="ARBA" id="ARBA00009617"/>
    </source>
</evidence>
<comment type="subcellular location">
    <subcellularLocation>
        <location evidence="1">Cell membrane</location>
        <topology evidence="1">Multi-pass membrane protein</topology>
    </subcellularLocation>
</comment>
<dbReference type="GO" id="GO:0006814">
    <property type="term" value="P:sodium ion transport"/>
    <property type="evidence" value="ECO:0007669"/>
    <property type="project" value="InterPro"/>
</dbReference>
<feature type="transmembrane region" description="Helical" evidence="8">
    <location>
        <begin position="367"/>
        <end position="385"/>
    </location>
</feature>
<dbReference type="InterPro" id="IPR036259">
    <property type="entry name" value="MFS_trans_sf"/>
</dbReference>
<dbReference type="PANTHER" id="PTHR11328:SF24">
    <property type="entry name" value="MAJOR FACILITATOR SUPERFAMILY (MFS) PROFILE DOMAIN-CONTAINING PROTEIN"/>
    <property type="match status" value="1"/>
</dbReference>
<dbReference type="Proteomes" id="UP000182101">
    <property type="component" value="Chromosome"/>
</dbReference>
<evidence type="ECO:0000256" key="3">
    <source>
        <dbReference type="ARBA" id="ARBA00022448"/>
    </source>
</evidence>
<feature type="transmembrane region" description="Helical" evidence="8">
    <location>
        <begin position="39"/>
        <end position="60"/>
    </location>
</feature>
<sequence length="525" mass="57683">MDHKLTLKEKVGYGMGDAAANLVWRGALAYLAVFYTDTFGITAAAAAMLFLVVRLSDGVTDIIMGMIADRTQTKMGKFRPWILGSTPFLGLFMVLCFTTPDLSYTGKLVYAYITYIGLTLAYTVNNVPYSALMGVMTSDDRERTSLSGFRFAGAFFGGILVMGGLPTLVESLGQGNSAQGYQYTIWLFATLLVILMCITVFTTKERVTLEGSYTSASKIEVPQGERALSTELVDLCKQLPLILIPLFSITAFFYYRDFFTGATFVAVMVFTAFAIRKLIRRPEEENSRLQQDIIDLLSNKPWLILLGMGFLTMMFNGIKYGVIAYYFKYYMGNALLTGYFFIALLVVSIFGAFATSKLAELFGRKRLFIIAMVASSLLTCGIYFIPQGNVTSIFILGCTAEFFAAILPTLFFSMLGDSADYSEYKTGRRATGLVYSAGSFVQKTGGGFAGALVLLVLGSYGYDGMDMNTISQTLPGMKSLMSWIPALFGFAGAALICLYPLNDEKQRQVTQALLTRRSTEPPMSA</sequence>
<evidence type="ECO:0000256" key="1">
    <source>
        <dbReference type="ARBA" id="ARBA00004651"/>
    </source>
</evidence>
<dbReference type="EMBL" id="CP018024">
    <property type="protein sequence ID" value="APD91584.1"/>
    <property type="molecule type" value="Genomic_DNA"/>
</dbReference>
<evidence type="ECO:0000256" key="5">
    <source>
        <dbReference type="ARBA" id="ARBA00022692"/>
    </source>
</evidence>
<accession>A0AAC9JDE7</accession>
<feature type="transmembrane region" description="Helical" evidence="8">
    <location>
        <begin position="302"/>
        <end position="327"/>
    </location>
</feature>
<dbReference type="GO" id="GO:0005886">
    <property type="term" value="C:plasma membrane"/>
    <property type="evidence" value="ECO:0007669"/>
    <property type="project" value="UniProtKB-SubCell"/>
</dbReference>
<dbReference type="PROSITE" id="PS00872">
    <property type="entry name" value="NA_GALACTOSIDE_SYMP"/>
    <property type="match status" value="1"/>
</dbReference>
<feature type="transmembrane region" description="Helical" evidence="8">
    <location>
        <begin position="239"/>
        <end position="255"/>
    </location>
</feature>
<feature type="transmembrane region" description="Helical" evidence="8">
    <location>
        <begin position="261"/>
        <end position="279"/>
    </location>
</feature>
<evidence type="ECO:0000256" key="4">
    <source>
        <dbReference type="ARBA" id="ARBA00022475"/>
    </source>
</evidence>
<evidence type="ECO:0000313" key="9">
    <source>
        <dbReference type="EMBL" id="APD91584.1"/>
    </source>
</evidence>
<keyword evidence="7 8" id="KW-0472">Membrane</keyword>
<evidence type="ECO:0000313" key="10">
    <source>
        <dbReference type="Proteomes" id="UP000182101"/>
    </source>
</evidence>
<protein>
    <submittedName>
        <fullName evidence="9">MFS transporter</fullName>
    </submittedName>
</protein>
<dbReference type="CDD" id="cd17332">
    <property type="entry name" value="MFS_MelB_like"/>
    <property type="match status" value="1"/>
</dbReference>
<evidence type="ECO:0000256" key="7">
    <source>
        <dbReference type="ARBA" id="ARBA00023136"/>
    </source>
</evidence>
<dbReference type="GO" id="GO:0015293">
    <property type="term" value="F:symporter activity"/>
    <property type="evidence" value="ECO:0007669"/>
    <property type="project" value="InterPro"/>
</dbReference>
<dbReference type="GO" id="GO:0008643">
    <property type="term" value="P:carbohydrate transport"/>
    <property type="evidence" value="ECO:0007669"/>
    <property type="project" value="InterPro"/>
</dbReference>
<dbReference type="SUPFAM" id="SSF103473">
    <property type="entry name" value="MFS general substrate transporter"/>
    <property type="match status" value="1"/>
</dbReference>
<feature type="transmembrane region" description="Helical" evidence="8">
    <location>
        <begin position="391"/>
        <end position="412"/>
    </location>
</feature>
<keyword evidence="6 8" id="KW-1133">Transmembrane helix</keyword>
<dbReference type="AlphaFoldDB" id="A0AAC9JDE7"/>
<comment type="similarity">
    <text evidence="2">Belongs to the sodium:galactoside symporter (TC 2.A.2) family.</text>
</comment>
<keyword evidence="4" id="KW-1003">Cell membrane</keyword>
<feature type="transmembrane region" description="Helical" evidence="8">
    <location>
        <begin position="148"/>
        <end position="169"/>
    </location>
</feature>
<keyword evidence="3" id="KW-0813">Transport</keyword>
<gene>
    <name evidence="9" type="ORF">BM524_18270</name>
</gene>
<organism evidence="9 10">
    <name type="scientific">Alteromonas mediterranea</name>
    <dbReference type="NCBI Taxonomy" id="314275"/>
    <lineage>
        <taxon>Bacteria</taxon>
        <taxon>Pseudomonadati</taxon>
        <taxon>Pseudomonadota</taxon>
        <taxon>Gammaproteobacteria</taxon>
        <taxon>Alteromonadales</taxon>
        <taxon>Alteromonadaceae</taxon>
        <taxon>Alteromonas/Salinimonas group</taxon>
        <taxon>Alteromonas</taxon>
    </lineage>
</organism>
<dbReference type="PANTHER" id="PTHR11328">
    <property type="entry name" value="MAJOR FACILITATOR SUPERFAMILY DOMAIN-CONTAINING PROTEIN"/>
    <property type="match status" value="1"/>
</dbReference>
<reference evidence="9 10" key="1">
    <citation type="submission" date="2016-11" db="EMBL/GenBank/DDBJ databases">
        <title>Networking in microbes: conjugative elements and plasmids in the genus Alteromonas.</title>
        <authorList>
            <person name="Lopez-Perez M."/>
            <person name="Ramon-Marco N."/>
            <person name="Rodriguez-Valera F."/>
        </authorList>
    </citation>
    <scope>NUCLEOTIDE SEQUENCE [LARGE SCALE GENOMIC DNA]</scope>
    <source>
        <strain evidence="9 10">CP48</strain>
    </source>
</reference>
<feature type="transmembrane region" description="Helical" evidence="8">
    <location>
        <begin position="181"/>
        <end position="201"/>
    </location>
</feature>
<feature type="transmembrane region" description="Helical" evidence="8">
    <location>
        <begin position="81"/>
        <end position="100"/>
    </location>
</feature>
<dbReference type="RefSeq" id="WP_071960307.1">
    <property type="nucleotide sequence ID" value="NZ_CP018024.1"/>
</dbReference>
<keyword evidence="5 8" id="KW-0812">Transmembrane</keyword>
<dbReference type="Gene3D" id="1.20.1250.20">
    <property type="entry name" value="MFS general substrate transporter like domains"/>
    <property type="match status" value="2"/>
</dbReference>
<evidence type="ECO:0000256" key="6">
    <source>
        <dbReference type="ARBA" id="ARBA00022989"/>
    </source>
</evidence>
<dbReference type="Pfam" id="PF13347">
    <property type="entry name" value="MFS_2"/>
    <property type="match status" value="2"/>
</dbReference>
<evidence type="ECO:0000256" key="8">
    <source>
        <dbReference type="SAM" id="Phobius"/>
    </source>
</evidence>
<feature type="transmembrane region" description="Helical" evidence="8">
    <location>
        <begin position="112"/>
        <end position="136"/>
    </location>
</feature>
<name>A0AAC9JDE7_9ALTE</name>
<feature type="transmembrane region" description="Helical" evidence="8">
    <location>
        <begin position="333"/>
        <end position="355"/>
    </location>
</feature>
<feature type="transmembrane region" description="Helical" evidence="8">
    <location>
        <begin position="433"/>
        <end position="460"/>
    </location>
</feature>
<dbReference type="InterPro" id="IPR039672">
    <property type="entry name" value="MFS_2"/>
</dbReference>
<dbReference type="InterPro" id="IPR018043">
    <property type="entry name" value="Na/Gal_symport_CS"/>
</dbReference>